<feature type="non-terminal residue" evidence="2">
    <location>
        <position position="1"/>
    </location>
</feature>
<evidence type="ECO:0000313" key="3">
    <source>
        <dbReference type="Proteomes" id="UP000838756"/>
    </source>
</evidence>
<dbReference type="Proteomes" id="UP000838756">
    <property type="component" value="Unassembled WGS sequence"/>
</dbReference>
<feature type="transmembrane region" description="Helical" evidence="1">
    <location>
        <begin position="52"/>
        <end position="73"/>
    </location>
</feature>
<evidence type="ECO:0000313" key="2">
    <source>
        <dbReference type="EMBL" id="CAH2215871.1"/>
    </source>
</evidence>
<comment type="caution">
    <text evidence="2">The sequence shown here is derived from an EMBL/GenBank/DDBJ whole genome shotgun (WGS) entry which is preliminary data.</text>
</comment>
<keyword evidence="1" id="KW-0472">Membrane</keyword>
<dbReference type="OrthoDB" id="413313at2759"/>
<reference evidence="2" key="1">
    <citation type="submission" date="2022-03" db="EMBL/GenBank/DDBJ databases">
        <authorList>
            <person name="Lindestad O."/>
        </authorList>
    </citation>
    <scope>NUCLEOTIDE SEQUENCE</scope>
</reference>
<keyword evidence="3" id="KW-1185">Reference proteome</keyword>
<keyword evidence="1" id="KW-0812">Transmembrane</keyword>
<dbReference type="InterPro" id="IPR004245">
    <property type="entry name" value="DUF229"/>
</dbReference>
<sequence length="443" mass="50938">MPDLAPTEITRALEMRRNGQTYRVISRYLRRPVSTIHRSNQRFRKTGTYVNALRVAMIVSFGFVYGLIASRWYGYKVGVRPQNPPSSAKRNNSLNILIVGFDSTSRGGFMLKLPKSFRVLINEMDAVLLKGQVDKNWMSFSYNIVGDGTAEALFPILSGKTDIQHHPHARQMHSKDTLLDPDLFIFQTAREDGYHTAYYEDMPWIGSFQFRYNGFKKRPADHYLRSFFMEESQRGLKWLSGIRRRYCVGEKPTFLVLLDLTRQVLDLILVIHNIIAHLVEARLQGGEFECLHAPLTFLSYFMKVKGKRLCFTFMGDVSHDDFNRISTVDDDLVEFLRHIKQSGYLEDTMLIVMGDHGPRFGPWRESDQGKVDERLPFMSIVLPERLKRERPDALGILQANALVLTTPFDIHTTLLDAMDLSQHASDFVVPNAVLKRGLSLLKQ</sequence>
<dbReference type="EMBL" id="CAKXAJ010013222">
    <property type="protein sequence ID" value="CAH2215871.1"/>
    <property type="molecule type" value="Genomic_DNA"/>
</dbReference>
<dbReference type="SUPFAM" id="SSF53649">
    <property type="entry name" value="Alkaline phosphatase-like"/>
    <property type="match status" value="1"/>
</dbReference>
<dbReference type="PANTHER" id="PTHR10974">
    <property type="entry name" value="FI08016P-RELATED"/>
    <property type="match status" value="1"/>
</dbReference>
<gene>
    <name evidence="2" type="primary">jg17612</name>
    <name evidence="2" type="ORF">PAEG_LOCUS3955</name>
</gene>
<dbReference type="AlphaFoldDB" id="A0A8S4QMW1"/>
<organism evidence="2 3">
    <name type="scientific">Pararge aegeria aegeria</name>
    <dbReference type="NCBI Taxonomy" id="348720"/>
    <lineage>
        <taxon>Eukaryota</taxon>
        <taxon>Metazoa</taxon>
        <taxon>Ecdysozoa</taxon>
        <taxon>Arthropoda</taxon>
        <taxon>Hexapoda</taxon>
        <taxon>Insecta</taxon>
        <taxon>Pterygota</taxon>
        <taxon>Neoptera</taxon>
        <taxon>Endopterygota</taxon>
        <taxon>Lepidoptera</taxon>
        <taxon>Glossata</taxon>
        <taxon>Ditrysia</taxon>
        <taxon>Papilionoidea</taxon>
        <taxon>Nymphalidae</taxon>
        <taxon>Satyrinae</taxon>
        <taxon>Satyrini</taxon>
        <taxon>Parargina</taxon>
        <taxon>Pararge</taxon>
    </lineage>
</organism>
<dbReference type="Pfam" id="PF02995">
    <property type="entry name" value="DUF229"/>
    <property type="match status" value="2"/>
</dbReference>
<dbReference type="InterPro" id="IPR017850">
    <property type="entry name" value="Alkaline_phosphatase_core_sf"/>
</dbReference>
<protein>
    <submittedName>
        <fullName evidence="2">Jg17612 protein</fullName>
    </submittedName>
</protein>
<dbReference type="GO" id="GO:0005615">
    <property type="term" value="C:extracellular space"/>
    <property type="evidence" value="ECO:0007669"/>
    <property type="project" value="TreeGrafter"/>
</dbReference>
<proteinExistence type="predicted"/>
<keyword evidence="1" id="KW-1133">Transmembrane helix</keyword>
<accession>A0A8S4QMW1</accession>
<dbReference type="PANTHER" id="PTHR10974:SF1">
    <property type="entry name" value="FI08016P-RELATED"/>
    <property type="match status" value="1"/>
</dbReference>
<name>A0A8S4QMW1_9NEOP</name>
<dbReference type="CDD" id="cd16021">
    <property type="entry name" value="ALP_like"/>
    <property type="match status" value="1"/>
</dbReference>
<evidence type="ECO:0000256" key="1">
    <source>
        <dbReference type="SAM" id="Phobius"/>
    </source>
</evidence>
<dbReference type="Gene3D" id="3.40.720.10">
    <property type="entry name" value="Alkaline Phosphatase, subunit A"/>
    <property type="match status" value="1"/>
</dbReference>